<dbReference type="GO" id="GO:0000139">
    <property type="term" value="C:Golgi membrane"/>
    <property type="evidence" value="ECO:0007669"/>
    <property type="project" value="UniProtKB-SubCell"/>
</dbReference>
<sequence>MAGDSDAMALASPLSVVCGFWRELDLEGMRTKLDETGLKVAEHQEESLQNRRKLAESTRDFRRNNEAVSKTVGPLLKQYQEEIDRLTKRAKHGETAFLDVYQKLYEAPDPAPALALAFEHASRATDLEAQCKKLATELAEYKAESSQIRNQDVTVRKLEEKVRSLEAHVEEQDKELQEAFSAAAHARASEPASTSGRGDSAAGSSGSSSGGPAKGGSGGKKKGDGAAAAAAGAPSPAQRSAAAAAAAAASSHYAPSRLTLLSRNLLQRELMLKLQPRSLASLPRLLSVEASILASDTHLERDVVDKSELLLHWLALEVLTGRPAAFHAPANRHVAARAAGVSVRLDARADADAAYSFLEKLIHVILPNQVGFEGIPPPSLVPAPKLEPGAAAAAARAAAADQRPAPRRLHASEFRVANLLCYPDFEQSFALYEPLRGMRVRLEVEGASAADCAALLGGLWGWRGWMVNGMRDRLAALEREKLALVAKLQHDPPAGGPEWGPGGHLGAGGGRGLHSYGSSGGGGAVAAATASIEETLRAELGSQRELASRLRSELASVRSESEEAREVLETRVEGLKAALAATEQHAAALEEELAARPTQSQGGGGRGGLGAAGSLEALLLSKNRHLEHELTMMKLKVVDVRQEADGAAASAAELEVQLAEQVALVRQLEEDLLASRGADQRLGGGGGLACENDALKGELYVHSRTGPSGKSGDVEVGAEVERRYGRMYDEGINPFKEFKDQQKERQKSSMGLVDKAMYMLSQLVYGNSAARLFAFVYLALMHALVFASLMRMTHHSSNQLYAHTQAVLDNRHDTTAAMHHEVGLGNALQGQLP</sequence>
<accession>A0A2J7ZVA1</accession>
<comment type="similarity">
    <text evidence="2">Belongs to the CASP family.</text>
</comment>
<keyword evidence="7" id="KW-0333">Golgi apparatus</keyword>
<keyword evidence="4" id="KW-0813">Transport</keyword>
<dbReference type="EMBL" id="PGGS01000416">
    <property type="protein sequence ID" value="PNH04179.1"/>
    <property type="molecule type" value="Genomic_DNA"/>
</dbReference>
<feature type="region of interest" description="Disordered" evidence="11">
    <location>
        <begin position="169"/>
        <end position="232"/>
    </location>
</feature>
<evidence type="ECO:0000256" key="11">
    <source>
        <dbReference type="SAM" id="MobiDB-lite"/>
    </source>
</evidence>
<dbReference type="OrthoDB" id="10257567at2759"/>
<evidence type="ECO:0000256" key="5">
    <source>
        <dbReference type="ARBA" id="ARBA00022692"/>
    </source>
</evidence>
<dbReference type="InterPro" id="IPR012955">
    <property type="entry name" value="CASP_C"/>
</dbReference>
<dbReference type="Pfam" id="PF08172">
    <property type="entry name" value="CASP_C"/>
    <property type="match status" value="1"/>
</dbReference>
<proteinExistence type="inferred from homology"/>
<evidence type="ECO:0000256" key="6">
    <source>
        <dbReference type="ARBA" id="ARBA00022989"/>
    </source>
</evidence>
<name>A0A2J7ZVA1_9CHLO</name>
<organism evidence="15 16">
    <name type="scientific">Tetrabaena socialis</name>
    <dbReference type="NCBI Taxonomy" id="47790"/>
    <lineage>
        <taxon>Eukaryota</taxon>
        <taxon>Viridiplantae</taxon>
        <taxon>Chlorophyta</taxon>
        <taxon>core chlorophytes</taxon>
        <taxon>Chlorophyceae</taxon>
        <taxon>CS clade</taxon>
        <taxon>Chlamydomonadales</taxon>
        <taxon>Tetrabaenaceae</taxon>
        <taxon>Tetrabaena</taxon>
    </lineage>
</organism>
<feature type="coiled-coil region" evidence="10">
    <location>
        <begin position="547"/>
        <end position="592"/>
    </location>
</feature>
<feature type="domain" description="Cux N-terminal" evidence="14">
    <location>
        <begin position="12"/>
        <end position="120"/>
    </location>
</feature>
<comment type="subcellular location">
    <subcellularLocation>
        <location evidence="1">Golgi apparatus membrane</location>
        <topology evidence="1">Single-pass type IV membrane protein</topology>
    </subcellularLocation>
</comment>
<keyword evidence="6 12" id="KW-1133">Transmembrane helix</keyword>
<feature type="domain" description="CASP C-terminal" evidence="13">
    <location>
        <begin position="708"/>
        <end position="794"/>
    </location>
</feature>
<feature type="transmembrane region" description="Helical" evidence="12">
    <location>
        <begin position="769"/>
        <end position="790"/>
    </location>
</feature>
<evidence type="ECO:0000256" key="2">
    <source>
        <dbReference type="ARBA" id="ARBA00006415"/>
    </source>
</evidence>
<keyword evidence="8 10" id="KW-0175">Coiled coil</keyword>
<evidence type="ECO:0000313" key="15">
    <source>
        <dbReference type="EMBL" id="PNH04179.1"/>
    </source>
</evidence>
<comment type="caution">
    <text evidence="15">The sequence shown here is derived from an EMBL/GenBank/DDBJ whole genome shotgun (WGS) entry which is preliminary data.</text>
</comment>
<dbReference type="PANTHER" id="PTHR14043">
    <property type="entry name" value="CCAAT DISPLACEMENT PROTEIN-RELATED"/>
    <property type="match status" value="1"/>
</dbReference>
<feature type="coiled-coil region" evidence="10">
    <location>
        <begin position="26"/>
        <end position="96"/>
    </location>
</feature>
<reference evidence="15 16" key="1">
    <citation type="journal article" date="2017" name="Mol. Biol. Evol.">
        <title>The 4-celled Tetrabaena socialis nuclear genome reveals the essential components for genetic control of cell number at the origin of multicellularity in the volvocine lineage.</title>
        <authorList>
            <person name="Featherston J."/>
            <person name="Arakaki Y."/>
            <person name="Hanschen E.R."/>
            <person name="Ferris P.J."/>
            <person name="Michod R.E."/>
            <person name="Olson B.J.S.C."/>
            <person name="Nozaki H."/>
            <person name="Durand P.M."/>
        </authorList>
    </citation>
    <scope>NUCLEOTIDE SEQUENCE [LARGE SCALE GENOMIC DNA]</scope>
    <source>
        <strain evidence="15 16">NIES-571</strain>
    </source>
</reference>
<evidence type="ECO:0000256" key="3">
    <source>
        <dbReference type="ARBA" id="ARBA00018691"/>
    </source>
</evidence>
<keyword evidence="9 12" id="KW-0472">Membrane</keyword>
<evidence type="ECO:0000259" key="14">
    <source>
        <dbReference type="Pfam" id="PF25398"/>
    </source>
</evidence>
<keyword evidence="5 12" id="KW-0812">Transmembrane</keyword>
<dbReference type="SUPFAM" id="SSF55282">
    <property type="entry name" value="RL5-like"/>
    <property type="match status" value="1"/>
</dbReference>
<evidence type="ECO:0000256" key="10">
    <source>
        <dbReference type="SAM" id="Coils"/>
    </source>
</evidence>
<dbReference type="Pfam" id="PF25398">
    <property type="entry name" value="CUX1_N"/>
    <property type="match status" value="1"/>
</dbReference>
<feature type="compositionally biased region" description="Low complexity" evidence="11">
    <location>
        <begin position="179"/>
        <end position="207"/>
    </location>
</feature>
<feature type="compositionally biased region" description="Gly residues" evidence="11">
    <location>
        <begin position="208"/>
        <end position="218"/>
    </location>
</feature>
<evidence type="ECO:0000256" key="1">
    <source>
        <dbReference type="ARBA" id="ARBA00004409"/>
    </source>
</evidence>
<evidence type="ECO:0000256" key="8">
    <source>
        <dbReference type="ARBA" id="ARBA00023054"/>
    </source>
</evidence>
<evidence type="ECO:0000256" key="12">
    <source>
        <dbReference type="SAM" id="Phobius"/>
    </source>
</evidence>
<evidence type="ECO:0000256" key="4">
    <source>
        <dbReference type="ARBA" id="ARBA00022448"/>
    </source>
</evidence>
<dbReference type="GO" id="GO:0006891">
    <property type="term" value="P:intra-Golgi vesicle-mediated transport"/>
    <property type="evidence" value="ECO:0007669"/>
    <property type="project" value="InterPro"/>
</dbReference>
<dbReference type="InterPro" id="IPR022803">
    <property type="entry name" value="Ribosomal_uL5_dom_sf"/>
</dbReference>
<dbReference type="AlphaFoldDB" id="A0A2J7ZVA1"/>
<gene>
    <name evidence="15" type="ORF">TSOC_009693</name>
</gene>
<evidence type="ECO:0000256" key="7">
    <source>
        <dbReference type="ARBA" id="ARBA00023034"/>
    </source>
</evidence>
<protein>
    <recommendedName>
        <fullName evidence="3">Protein CASP</fullName>
    </recommendedName>
</protein>
<dbReference type="PANTHER" id="PTHR14043:SF2">
    <property type="entry name" value="HOMEOBOX PROTEIN CUT"/>
    <property type="match status" value="1"/>
</dbReference>
<dbReference type="InterPro" id="IPR057476">
    <property type="entry name" value="Cux_N"/>
</dbReference>
<evidence type="ECO:0000256" key="9">
    <source>
        <dbReference type="ARBA" id="ARBA00023136"/>
    </source>
</evidence>
<keyword evidence="16" id="KW-1185">Reference proteome</keyword>
<dbReference type="Gene3D" id="3.30.1440.10">
    <property type="match status" value="1"/>
</dbReference>
<evidence type="ECO:0000259" key="13">
    <source>
        <dbReference type="Pfam" id="PF08172"/>
    </source>
</evidence>
<dbReference type="Proteomes" id="UP000236333">
    <property type="component" value="Unassembled WGS sequence"/>
</dbReference>
<evidence type="ECO:0000313" key="16">
    <source>
        <dbReference type="Proteomes" id="UP000236333"/>
    </source>
</evidence>